<dbReference type="GO" id="GO:0016887">
    <property type="term" value="F:ATP hydrolysis activity"/>
    <property type="evidence" value="ECO:0007669"/>
    <property type="project" value="InterPro"/>
</dbReference>
<comment type="caution">
    <text evidence="6">The sequence shown here is derived from an EMBL/GenBank/DDBJ whole genome shotgun (WGS) entry which is preliminary data.</text>
</comment>
<feature type="coiled-coil region" evidence="4">
    <location>
        <begin position="630"/>
        <end position="664"/>
    </location>
</feature>
<evidence type="ECO:0000256" key="2">
    <source>
        <dbReference type="ARBA" id="ARBA00011322"/>
    </source>
</evidence>
<comment type="subunit">
    <text evidence="2">Heterodimer of SbcC and SbcD.</text>
</comment>
<dbReference type="Proteomes" id="UP000051647">
    <property type="component" value="Unassembled WGS sequence"/>
</dbReference>
<dbReference type="STRING" id="1423815.FC27_GL000513"/>
<dbReference type="AlphaFoldDB" id="A0A0R1SDJ6"/>
<evidence type="ECO:0000313" key="6">
    <source>
        <dbReference type="EMBL" id="KRL66638.1"/>
    </source>
</evidence>
<proteinExistence type="inferred from homology"/>
<dbReference type="EMBL" id="AZFA01000013">
    <property type="protein sequence ID" value="KRL66638.1"/>
    <property type="molecule type" value="Genomic_DNA"/>
</dbReference>
<dbReference type="SUPFAM" id="SSF52540">
    <property type="entry name" value="P-loop containing nucleoside triphosphate hydrolases"/>
    <property type="match status" value="1"/>
</dbReference>
<reference evidence="6 7" key="1">
    <citation type="journal article" date="2015" name="Genome Announc.">
        <title>Expanding the biotechnology potential of lactobacilli through comparative genomics of 213 strains and associated genera.</title>
        <authorList>
            <person name="Sun Z."/>
            <person name="Harris H.M."/>
            <person name="McCann A."/>
            <person name="Guo C."/>
            <person name="Argimon S."/>
            <person name="Zhang W."/>
            <person name="Yang X."/>
            <person name="Jeffery I.B."/>
            <person name="Cooney J.C."/>
            <person name="Kagawa T.F."/>
            <person name="Liu W."/>
            <person name="Song Y."/>
            <person name="Salvetti E."/>
            <person name="Wrobel A."/>
            <person name="Rasinkangas P."/>
            <person name="Parkhill J."/>
            <person name="Rea M.C."/>
            <person name="O'Sullivan O."/>
            <person name="Ritari J."/>
            <person name="Douillard F.P."/>
            <person name="Paul Ross R."/>
            <person name="Yang R."/>
            <person name="Briner A.E."/>
            <person name="Felis G.E."/>
            <person name="de Vos W.M."/>
            <person name="Barrangou R."/>
            <person name="Klaenhammer T.R."/>
            <person name="Caufield P.W."/>
            <person name="Cui Y."/>
            <person name="Zhang H."/>
            <person name="O'Toole P.W."/>
        </authorList>
    </citation>
    <scope>NUCLEOTIDE SEQUENCE [LARGE SCALE GENOMIC DNA]</scope>
    <source>
        <strain evidence="6 7">DSM 14857</strain>
    </source>
</reference>
<sequence length="1054" mass="118988">MKPVYLEMKYFGPHEDSIIDFRQLEEAPIFLIGGDTGAGKSTIFDAMTFALFGSTTGDRSPKELRSQFAPADEKTEVIFYFEQGSQLYRIVRTPEQYLTKKRGTGLARKLAQAKLAIVDQVGGMEISSIASKPLDVGNEINEILNLSADQFKKIILLPQNDFSEFLKSKTDQKEAILKKIFGTQLFSDFTSELKTKYDEAKKHSENFETKLSMQLESSVWSDEEKQALSEQVDERKVVLLKQFVEQRQTKLAESTAEQNKINQAVKAANQDFQAAQKLNNKFSDLNKFKTAYQQEIVDQADEFAQQKLHLAELQWAKPLQDPVRDQQNKQVEYDQNLANQTTLTKNVTDSKAKYQADQEKVAQLTAKKDDFDSKSQRIKVLNSLIPQVAAIEELQRKIADSEPKLQTLQDSYNEKNQTVKSLAEQIESLKKDLVSVDDLQQQRNDLTKQKETFVDSLTPLDNQLTTANKEVKQSETQVSDLKSKLTMAETQLKDAQAEYDHQKSRRQDLMIAQLQKELVDGEPCVVCGSTDHSNMVHTIEADESELKEAMEQVDKSQNNLASVKNSVETIQKDLKTATAEWTNKQSQQADIQQTLTNKYQTLTNDSKLAFSTDFSLSEVKSVFDQKISSVDNELEQANLVNNQIKDLETKQQTANNEVNQINLQLTSQKSAITSNKTELDQKSKDVDLTKSSNDLSSERTDLEQQVEQYQNTVQSAQKALQDSNLAYSNNQTKLTDIKQRLQTQKTQLDSLKEQLSQALQASEAKTNDMDVLKNWISEINTDKLSKLQVAIANYQHEQARLKKEIEQLETELKDAQKPELSVLQTKLDQLDQQKETIISQTTYAKKVLDDAQESLQQVESILKNQGQFAKKLGEVTSLYNIVTGKDGNDNKLKLETYVVQNYLQRVLNYANEHFINLLSNNRYTFELSSEASDRRTDHGLDINVFDNETGDSRSSDTLSGGETFIAALSIALSLSEVVQSSSNGVQIDALFVDEGFGSLDHETLNKAMTALETIGENRMVGVISHIESITNDIGQQVYIKKLGDGRSTVKMISK</sequence>
<evidence type="ECO:0000313" key="7">
    <source>
        <dbReference type="Proteomes" id="UP000051647"/>
    </source>
</evidence>
<evidence type="ECO:0000256" key="1">
    <source>
        <dbReference type="ARBA" id="ARBA00006930"/>
    </source>
</evidence>
<dbReference type="PANTHER" id="PTHR32114:SF2">
    <property type="entry name" value="ABC TRANSPORTER ABCH.3"/>
    <property type="match status" value="1"/>
</dbReference>
<dbReference type="GO" id="GO:0006302">
    <property type="term" value="P:double-strand break repair"/>
    <property type="evidence" value="ECO:0007669"/>
    <property type="project" value="InterPro"/>
</dbReference>
<protein>
    <recommendedName>
        <fullName evidence="3">Nuclease SbcCD subunit C</fullName>
    </recommendedName>
</protein>
<keyword evidence="6" id="KW-0540">Nuclease</keyword>
<feature type="coiled-coil region" evidence="4">
    <location>
        <begin position="391"/>
        <end position="512"/>
    </location>
</feature>
<keyword evidence="6" id="KW-0269">Exonuclease</keyword>
<keyword evidence="4" id="KW-0175">Coiled coil</keyword>
<dbReference type="RefSeq" id="WP_010624516.1">
    <property type="nucleotide sequence ID" value="NZ_AZFA01000013.1"/>
</dbReference>
<dbReference type="GO" id="GO:0004527">
    <property type="term" value="F:exonuclease activity"/>
    <property type="evidence" value="ECO:0007669"/>
    <property type="project" value="UniProtKB-KW"/>
</dbReference>
<feature type="compositionally biased region" description="Basic and acidic residues" evidence="5">
    <location>
        <begin position="677"/>
        <end position="688"/>
    </location>
</feature>
<dbReference type="Gene3D" id="1.10.287.1490">
    <property type="match status" value="1"/>
</dbReference>
<dbReference type="OrthoDB" id="9795626at2"/>
<organism evidence="6 7">
    <name type="scientific">Companilactobacillus versmoldensis DSM 14857 = KCTC 3814</name>
    <dbReference type="NCBI Taxonomy" id="1423815"/>
    <lineage>
        <taxon>Bacteria</taxon>
        <taxon>Bacillati</taxon>
        <taxon>Bacillota</taxon>
        <taxon>Bacilli</taxon>
        <taxon>Lactobacillales</taxon>
        <taxon>Lactobacillaceae</taxon>
        <taxon>Companilactobacillus</taxon>
    </lineage>
</organism>
<evidence type="ECO:0000256" key="3">
    <source>
        <dbReference type="ARBA" id="ARBA00013368"/>
    </source>
</evidence>
<evidence type="ECO:0000256" key="5">
    <source>
        <dbReference type="SAM" id="MobiDB-lite"/>
    </source>
</evidence>
<dbReference type="eggNOG" id="COG0419">
    <property type="taxonomic scope" value="Bacteria"/>
</dbReference>
<accession>A0A0R1SDJ6</accession>
<dbReference type="Gene3D" id="3.40.50.300">
    <property type="entry name" value="P-loop containing nucleotide triphosphate hydrolases"/>
    <property type="match status" value="2"/>
</dbReference>
<dbReference type="Pfam" id="PF13558">
    <property type="entry name" value="SbcC_Walker_B"/>
    <property type="match status" value="1"/>
</dbReference>
<comment type="similarity">
    <text evidence="1">Belongs to the SMC family. SbcC subfamily.</text>
</comment>
<dbReference type="PATRIC" id="fig|1423815.3.peg.520"/>
<feature type="region of interest" description="Disordered" evidence="5">
    <location>
        <begin position="674"/>
        <end position="703"/>
    </location>
</feature>
<gene>
    <name evidence="6" type="ORF">FC27_GL000513</name>
</gene>
<keyword evidence="7" id="KW-1185">Reference proteome</keyword>
<keyword evidence="6" id="KW-0378">Hydrolase</keyword>
<feature type="coiled-coil region" evidence="4">
    <location>
        <begin position="539"/>
        <end position="580"/>
    </location>
</feature>
<dbReference type="PANTHER" id="PTHR32114">
    <property type="entry name" value="ABC TRANSPORTER ABCH.3"/>
    <property type="match status" value="1"/>
</dbReference>
<name>A0A0R1SDJ6_9LACO</name>
<dbReference type="InterPro" id="IPR027417">
    <property type="entry name" value="P-loop_NTPase"/>
</dbReference>
<evidence type="ECO:0000256" key="4">
    <source>
        <dbReference type="SAM" id="Coils"/>
    </source>
</evidence>